<dbReference type="PROSITE" id="PS00216">
    <property type="entry name" value="SUGAR_TRANSPORT_1"/>
    <property type="match status" value="1"/>
</dbReference>
<dbReference type="OrthoDB" id="6133115at2759"/>
<feature type="transmembrane region" description="Helical" evidence="7">
    <location>
        <begin position="136"/>
        <end position="156"/>
    </location>
</feature>
<feature type="transmembrane region" description="Helical" evidence="7">
    <location>
        <begin position="386"/>
        <end position="409"/>
    </location>
</feature>
<keyword evidence="9" id="KW-0762">Sugar transport</keyword>
<dbReference type="InterPro" id="IPR050360">
    <property type="entry name" value="MFS_Sugar_Transporters"/>
</dbReference>
<sequence>MTKERKNNVVGDDLARVLPADRRAWWKTPHLLKLNGFIAALLLYSSTVGYDTSLMNGLQSLTQWKVFMDHPEGAWLGFISAIQSLGAILGLPLQAWAANRYGRKPCIWIGYIFITLGVGLQVGARNPAMFIVSRLFMGHAGAWFQAAMILITEIAYPTHRSKLSAMYNCQFYVGSTLAAWLTYGCRNINSSWAWRIPSLLQIGFPVLALPCALLSPESPRWLISQDRHREAREFLVKYHSGGDEFDPLVTFQMEEIAKSIAMEREAQNSTHWIDMLKTKGNRHRFFISVSLGIFAQWNGVGVVSYYLTLILDTIGITSVTQQTLINGFLQVWNLIMAVCGSMAVDFAGRRTLFFLSTGIMLVSYIIITGLSGSFATTHLSSVGTSVIPFLFIYYGGYDLAFTPLVIAYPAEIWNYSLRAKGLALTSTCTFLALLFNQFVNPIALASIAWKYYILYICLLVVILLTVWLAYPETRGYSLEEIAVVFDGEDAAVPGEAEVLGKVAAVKHDLLAQHVENVAGREEAERGREEK</sequence>
<evidence type="ECO:0000313" key="9">
    <source>
        <dbReference type="EMBL" id="KKA20096.1"/>
    </source>
</evidence>
<dbReference type="PANTHER" id="PTHR48022:SF3">
    <property type="entry name" value="HEXOSE TRANSPORTER PROTEIN (AFU_ORTHOLOGUE AFUA_8G04480)-RELATED"/>
    <property type="match status" value="1"/>
</dbReference>
<evidence type="ECO:0000259" key="8">
    <source>
        <dbReference type="PROSITE" id="PS50850"/>
    </source>
</evidence>
<keyword evidence="10" id="KW-1185">Reference proteome</keyword>
<evidence type="ECO:0000256" key="1">
    <source>
        <dbReference type="ARBA" id="ARBA00004141"/>
    </source>
</evidence>
<evidence type="ECO:0000256" key="4">
    <source>
        <dbReference type="ARBA" id="ARBA00022692"/>
    </source>
</evidence>
<dbReference type="PANTHER" id="PTHR48022">
    <property type="entry name" value="PLASTIDIC GLUCOSE TRANSPORTER 4"/>
    <property type="match status" value="1"/>
</dbReference>
<gene>
    <name evidence="9" type="ORF">T310_5894</name>
</gene>
<feature type="transmembrane region" description="Helical" evidence="7">
    <location>
        <begin position="74"/>
        <end position="93"/>
    </location>
</feature>
<protein>
    <submittedName>
        <fullName evidence="9">MFS sugar transporter</fullName>
    </submittedName>
</protein>
<dbReference type="InterPro" id="IPR005828">
    <property type="entry name" value="MFS_sugar_transport-like"/>
</dbReference>
<feature type="transmembrane region" description="Helical" evidence="7">
    <location>
        <begin position="421"/>
        <end position="439"/>
    </location>
</feature>
<comment type="similarity">
    <text evidence="2">Belongs to the major facilitator superfamily. Sugar transporter (TC 2.A.1.1) family.</text>
</comment>
<keyword evidence="3" id="KW-0813">Transport</keyword>
<dbReference type="RefSeq" id="XP_013326708.1">
    <property type="nucleotide sequence ID" value="XM_013471254.1"/>
</dbReference>
<dbReference type="EMBL" id="LASV01000289">
    <property type="protein sequence ID" value="KKA20096.1"/>
    <property type="molecule type" value="Genomic_DNA"/>
</dbReference>
<dbReference type="GO" id="GO:0005351">
    <property type="term" value="F:carbohydrate:proton symporter activity"/>
    <property type="evidence" value="ECO:0007669"/>
    <property type="project" value="TreeGrafter"/>
</dbReference>
<dbReference type="FunFam" id="1.20.1250.20:FF:000134">
    <property type="entry name" value="MFS sugar transporter protein"/>
    <property type="match status" value="1"/>
</dbReference>
<feature type="transmembrane region" description="Helical" evidence="7">
    <location>
        <begin position="105"/>
        <end position="124"/>
    </location>
</feature>
<keyword evidence="4 7" id="KW-0812">Transmembrane</keyword>
<dbReference type="InterPro" id="IPR020846">
    <property type="entry name" value="MFS_dom"/>
</dbReference>
<dbReference type="Gene3D" id="1.20.1250.20">
    <property type="entry name" value="MFS general substrate transporter like domains"/>
    <property type="match status" value="1"/>
</dbReference>
<evidence type="ECO:0000256" key="3">
    <source>
        <dbReference type="ARBA" id="ARBA00022448"/>
    </source>
</evidence>
<evidence type="ECO:0000313" key="10">
    <source>
        <dbReference type="Proteomes" id="UP000053958"/>
    </source>
</evidence>
<dbReference type="AlphaFoldDB" id="A0A0F4YQH2"/>
<proteinExistence type="inferred from homology"/>
<name>A0A0F4YQH2_RASE3</name>
<feature type="transmembrane region" description="Helical" evidence="7">
    <location>
        <begin position="285"/>
        <end position="307"/>
    </location>
</feature>
<comment type="caution">
    <text evidence="9">The sequence shown here is derived from an EMBL/GenBank/DDBJ whole genome shotgun (WGS) entry which is preliminary data.</text>
</comment>
<organism evidence="9 10">
    <name type="scientific">Rasamsonia emersonii (strain ATCC 16479 / CBS 393.64 / IMI 116815)</name>
    <dbReference type="NCBI Taxonomy" id="1408163"/>
    <lineage>
        <taxon>Eukaryota</taxon>
        <taxon>Fungi</taxon>
        <taxon>Dikarya</taxon>
        <taxon>Ascomycota</taxon>
        <taxon>Pezizomycotina</taxon>
        <taxon>Eurotiomycetes</taxon>
        <taxon>Eurotiomycetidae</taxon>
        <taxon>Eurotiales</taxon>
        <taxon>Trichocomaceae</taxon>
        <taxon>Rasamsonia</taxon>
    </lineage>
</organism>
<keyword evidence="5 7" id="KW-1133">Transmembrane helix</keyword>
<dbReference type="SUPFAM" id="SSF103473">
    <property type="entry name" value="MFS general substrate transporter"/>
    <property type="match status" value="1"/>
</dbReference>
<evidence type="ECO:0000256" key="7">
    <source>
        <dbReference type="SAM" id="Phobius"/>
    </source>
</evidence>
<dbReference type="Pfam" id="PF00083">
    <property type="entry name" value="Sugar_tr"/>
    <property type="match status" value="1"/>
</dbReference>
<dbReference type="GeneID" id="25318219"/>
<feature type="domain" description="Major facilitator superfamily (MFS) profile" evidence="8">
    <location>
        <begin position="37"/>
        <end position="474"/>
    </location>
</feature>
<evidence type="ECO:0000256" key="5">
    <source>
        <dbReference type="ARBA" id="ARBA00022989"/>
    </source>
</evidence>
<dbReference type="GO" id="GO:0016020">
    <property type="term" value="C:membrane"/>
    <property type="evidence" value="ECO:0007669"/>
    <property type="project" value="UniProtKB-SubCell"/>
</dbReference>
<dbReference type="InterPro" id="IPR005829">
    <property type="entry name" value="Sugar_transporter_CS"/>
</dbReference>
<reference evidence="9 10" key="1">
    <citation type="submission" date="2015-04" db="EMBL/GenBank/DDBJ databases">
        <authorList>
            <person name="Heijne W.H."/>
            <person name="Fedorova N.D."/>
            <person name="Nierman W.C."/>
            <person name="Vollebregt A.W."/>
            <person name="Zhao Z."/>
            <person name="Wu L."/>
            <person name="Kumar M."/>
            <person name="Stam H."/>
            <person name="van den Berg M.A."/>
            <person name="Pel H.J."/>
        </authorList>
    </citation>
    <scope>NUCLEOTIDE SEQUENCE [LARGE SCALE GENOMIC DNA]</scope>
    <source>
        <strain evidence="9 10">CBS 393.64</strain>
    </source>
</reference>
<feature type="transmembrane region" description="Helical" evidence="7">
    <location>
        <begin position="451"/>
        <end position="470"/>
    </location>
</feature>
<dbReference type="Proteomes" id="UP000053958">
    <property type="component" value="Unassembled WGS sequence"/>
</dbReference>
<evidence type="ECO:0000256" key="6">
    <source>
        <dbReference type="ARBA" id="ARBA00023136"/>
    </source>
</evidence>
<evidence type="ECO:0000256" key="2">
    <source>
        <dbReference type="ARBA" id="ARBA00010992"/>
    </source>
</evidence>
<feature type="transmembrane region" description="Helical" evidence="7">
    <location>
        <begin position="351"/>
        <end position="374"/>
    </location>
</feature>
<accession>A0A0F4YQH2</accession>
<keyword evidence="6 7" id="KW-0472">Membrane</keyword>
<feature type="transmembrane region" description="Helical" evidence="7">
    <location>
        <begin position="327"/>
        <end position="344"/>
    </location>
</feature>
<dbReference type="PROSITE" id="PS50850">
    <property type="entry name" value="MFS"/>
    <property type="match status" value="1"/>
</dbReference>
<feature type="transmembrane region" description="Helical" evidence="7">
    <location>
        <begin position="31"/>
        <end position="50"/>
    </location>
</feature>
<dbReference type="InterPro" id="IPR036259">
    <property type="entry name" value="MFS_trans_sf"/>
</dbReference>
<comment type="subcellular location">
    <subcellularLocation>
        <location evidence="1">Membrane</location>
        <topology evidence="1">Multi-pass membrane protein</topology>
    </subcellularLocation>
</comment>